<dbReference type="EC" id="2.7.11.1" evidence="2"/>
<evidence type="ECO:0000256" key="5">
    <source>
        <dbReference type="ARBA" id="ARBA00022741"/>
    </source>
</evidence>
<dbReference type="RefSeq" id="XP_004353995.1">
    <property type="nucleotide sequence ID" value="XM_004353943.1"/>
</dbReference>
<dbReference type="InterPro" id="IPR050517">
    <property type="entry name" value="DDR_Repair_Kinase"/>
</dbReference>
<dbReference type="PANTHER" id="PTHR11139:SF69">
    <property type="entry name" value="SERINE_THREONINE-PROTEIN KINASE ATR"/>
    <property type="match status" value="1"/>
</dbReference>
<keyword evidence="4" id="KW-0808">Transferase</keyword>
<dbReference type="Pfam" id="PF02259">
    <property type="entry name" value="FAT"/>
    <property type="match status" value="1"/>
</dbReference>
<dbReference type="GO" id="GO:0005524">
    <property type="term" value="F:ATP binding"/>
    <property type="evidence" value="ECO:0007669"/>
    <property type="project" value="UniProtKB-KW"/>
</dbReference>
<evidence type="ECO:0000256" key="2">
    <source>
        <dbReference type="ARBA" id="ARBA00012513"/>
    </source>
</evidence>
<dbReference type="STRING" id="1257118.L8HHW5"/>
<dbReference type="PROSITE" id="PS51189">
    <property type="entry name" value="FAT"/>
    <property type="match status" value="1"/>
</dbReference>
<keyword evidence="9" id="KW-0539">Nucleus</keyword>
<dbReference type="GO" id="GO:0005634">
    <property type="term" value="C:nucleus"/>
    <property type="evidence" value="ECO:0007669"/>
    <property type="project" value="UniProtKB-SubCell"/>
</dbReference>
<proteinExistence type="predicted"/>
<dbReference type="InterPro" id="IPR014009">
    <property type="entry name" value="PIK_FAT"/>
</dbReference>
<dbReference type="Proteomes" id="UP000011083">
    <property type="component" value="Unassembled WGS sequence"/>
</dbReference>
<protein>
    <recommendedName>
        <fullName evidence="2">non-specific serine/threonine protein kinase</fullName>
        <ecNumber evidence="2">2.7.11.1</ecNumber>
    </recommendedName>
</protein>
<dbReference type="PANTHER" id="PTHR11139">
    <property type="entry name" value="ATAXIA TELANGIECTASIA MUTATED ATM -RELATED"/>
    <property type="match status" value="1"/>
</dbReference>
<feature type="non-terminal residue" evidence="11">
    <location>
        <position position="583"/>
    </location>
</feature>
<keyword evidence="5" id="KW-0547">Nucleotide-binding</keyword>
<dbReference type="KEGG" id="acan:ACA1_170670"/>
<reference evidence="11 12" key="1">
    <citation type="journal article" date="2013" name="Genome Biol.">
        <title>Genome of Acanthamoeba castellanii highlights extensive lateral gene transfer and early evolution of tyrosine kinase signaling.</title>
        <authorList>
            <person name="Clarke M."/>
            <person name="Lohan A.J."/>
            <person name="Liu B."/>
            <person name="Lagkouvardos I."/>
            <person name="Roy S."/>
            <person name="Zafar N."/>
            <person name="Bertelli C."/>
            <person name="Schilde C."/>
            <person name="Kianianmomeni A."/>
            <person name="Burglin T.R."/>
            <person name="Frech C."/>
            <person name="Turcotte B."/>
            <person name="Kopec K.O."/>
            <person name="Synnott J.M."/>
            <person name="Choo C."/>
            <person name="Paponov I."/>
            <person name="Finkler A."/>
            <person name="Soon Heng Tan C."/>
            <person name="Hutchins A.P."/>
            <person name="Weinmeier T."/>
            <person name="Rattei T."/>
            <person name="Chu J.S."/>
            <person name="Gimenez G."/>
            <person name="Irimia M."/>
            <person name="Rigden D.J."/>
            <person name="Fitzpatrick D.A."/>
            <person name="Lorenzo-Morales J."/>
            <person name="Bateman A."/>
            <person name="Chiu C.H."/>
            <person name="Tang P."/>
            <person name="Hegemann P."/>
            <person name="Fromm H."/>
            <person name="Raoult D."/>
            <person name="Greub G."/>
            <person name="Miranda-Saavedra D."/>
            <person name="Chen N."/>
            <person name="Nash P."/>
            <person name="Ginger M.L."/>
            <person name="Horn M."/>
            <person name="Schaap P."/>
            <person name="Caler L."/>
            <person name="Loftus B."/>
        </authorList>
    </citation>
    <scope>NUCLEOTIDE SEQUENCE [LARGE SCALE GENOMIC DNA]</scope>
    <source>
        <strain evidence="11 12">Neff</strain>
    </source>
</reference>
<dbReference type="GeneID" id="14925315"/>
<dbReference type="OrthoDB" id="381190at2759"/>
<gene>
    <name evidence="11" type="ORF">ACA1_170670</name>
</gene>
<evidence type="ECO:0000256" key="8">
    <source>
        <dbReference type="ARBA" id="ARBA00022840"/>
    </source>
</evidence>
<organism evidence="11 12">
    <name type="scientific">Acanthamoeba castellanii (strain ATCC 30010 / Neff)</name>
    <dbReference type="NCBI Taxonomy" id="1257118"/>
    <lineage>
        <taxon>Eukaryota</taxon>
        <taxon>Amoebozoa</taxon>
        <taxon>Discosea</taxon>
        <taxon>Longamoebia</taxon>
        <taxon>Centramoebida</taxon>
        <taxon>Acanthamoebidae</taxon>
        <taxon>Acanthamoeba</taxon>
    </lineage>
</organism>
<keyword evidence="12" id="KW-1185">Reference proteome</keyword>
<dbReference type="GO" id="GO:0000077">
    <property type="term" value="P:DNA damage checkpoint signaling"/>
    <property type="evidence" value="ECO:0007669"/>
    <property type="project" value="TreeGrafter"/>
</dbReference>
<dbReference type="InterPro" id="IPR003151">
    <property type="entry name" value="PIK-rel_kinase_FAT"/>
</dbReference>
<dbReference type="InterPro" id="IPR056802">
    <property type="entry name" value="ATR-like_M-HEAT"/>
</dbReference>
<feature type="domain" description="FAT" evidence="10">
    <location>
        <begin position="289"/>
        <end position="583"/>
    </location>
</feature>
<dbReference type="Pfam" id="PF25030">
    <property type="entry name" value="M-HEAT_ATR"/>
    <property type="match status" value="1"/>
</dbReference>
<evidence type="ECO:0000313" key="11">
    <source>
        <dbReference type="EMBL" id="ELR24298.1"/>
    </source>
</evidence>
<dbReference type="AlphaFoldDB" id="L8HHW5"/>
<accession>L8HHW5</accession>
<dbReference type="GO" id="GO:0006281">
    <property type="term" value="P:DNA repair"/>
    <property type="evidence" value="ECO:0007669"/>
    <property type="project" value="TreeGrafter"/>
</dbReference>
<dbReference type="EMBL" id="KB007834">
    <property type="protein sequence ID" value="ELR24298.1"/>
    <property type="molecule type" value="Genomic_DNA"/>
</dbReference>
<dbReference type="GO" id="GO:0005694">
    <property type="term" value="C:chromosome"/>
    <property type="evidence" value="ECO:0007669"/>
    <property type="project" value="TreeGrafter"/>
</dbReference>
<keyword evidence="8" id="KW-0067">ATP-binding</keyword>
<evidence type="ECO:0000256" key="3">
    <source>
        <dbReference type="ARBA" id="ARBA00022527"/>
    </source>
</evidence>
<dbReference type="GO" id="GO:0004674">
    <property type="term" value="F:protein serine/threonine kinase activity"/>
    <property type="evidence" value="ECO:0007669"/>
    <property type="project" value="UniProtKB-KW"/>
</dbReference>
<dbReference type="GO" id="GO:0000723">
    <property type="term" value="P:telomere maintenance"/>
    <property type="evidence" value="ECO:0007669"/>
    <property type="project" value="TreeGrafter"/>
</dbReference>
<dbReference type="VEuPathDB" id="AmoebaDB:ACA1_170670"/>
<evidence type="ECO:0000256" key="7">
    <source>
        <dbReference type="ARBA" id="ARBA00022777"/>
    </source>
</evidence>
<name>L8HHW5_ACACF</name>
<sequence>MCLGEMGAIDPGRLELDVKSELHRLVGTSNTNKPLEYEEDDEMAFQLISSHLLPAFRAARDTRGQDRAAFAIQEVLKLCGCTEQTPVVLAERRAAKEAAKGRKRKTQKNLPSEVKRGVRFWRRFSEDVRELMMPFLSSQYVLQAPSTQPRVPIYPGSKDYQSWVSTWAATLIQRVKGPQADLFQTCRGVVKDDLNTAHFLLPYLVLSVLRYGGEEDNAAICAEFLAVLEDPSRGKSPSAKNERSLDERSQMNTATIFSLIDLLNNSGTKNKPSDVEHVEQLLAQIPQLTLAQASLRCRTYTRALLHFELHLRKEINLDTNRSQVALQTGSGEILAVNSSLMQKIYTGLDEPDGLKGIATLRASNTLRDHIVDLENSGKWRDAFMCYDQRTSRTRSDVNCLLNLGQLETMLNLVTAQLASHRPDRYEAVLMSYGVQAAWRLGKWDILHKFLSPHLRRSGLPDTNSLSLTNSTSASSVETLGDSPLDFEVAIGGLVSAIKRQDDTLFQKLLEKTRAEVMGVLSAASMESYQRAYPYITKLHMLHGTATNNTCNRAELLRDWQHLTVWYARAELEQSFGLSSTGDG</sequence>
<evidence type="ECO:0000256" key="1">
    <source>
        <dbReference type="ARBA" id="ARBA00004123"/>
    </source>
</evidence>
<evidence type="ECO:0000256" key="4">
    <source>
        <dbReference type="ARBA" id="ARBA00022679"/>
    </source>
</evidence>
<keyword evidence="6" id="KW-0227">DNA damage</keyword>
<evidence type="ECO:0000259" key="10">
    <source>
        <dbReference type="PROSITE" id="PS51189"/>
    </source>
</evidence>
<evidence type="ECO:0000256" key="6">
    <source>
        <dbReference type="ARBA" id="ARBA00022763"/>
    </source>
</evidence>
<evidence type="ECO:0000256" key="9">
    <source>
        <dbReference type="ARBA" id="ARBA00023242"/>
    </source>
</evidence>
<evidence type="ECO:0000313" key="12">
    <source>
        <dbReference type="Proteomes" id="UP000011083"/>
    </source>
</evidence>
<keyword evidence="7" id="KW-0418">Kinase</keyword>
<keyword evidence="3" id="KW-0723">Serine/threonine-protein kinase</keyword>
<comment type="subcellular location">
    <subcellularLocation>
        <location evidence="1">Nucleus</location>
    </subcellularLocation>
</comment>